<dbReference type="Pfam" id="PF01735">
    <property type="entry name" value="PLA2_B"/>
    <property type="match status" value="1"/>
</dbReference>
<dbReference type="EMBL" id="KL668967">
    <property type="protein sequence ID" value="KFW74980.1"/>
    <property type="molecule type" value="Genomic_DNA"/>
</dbReference>
<dbReference type="GO" id="GO:0047498">
    <property type="term" value="F:calcium-dependent phospholipase A2 activity"/>
    <property type="evidence" value="ECO:0007669"/>
    <property type="project" value="TreeGrafter"/>
</dbReference>
<sequence length="275" mass="31365">DLDVRLGFSLCKEEQDFLRKRKKYVAAALKKILNLEEDLKEHEASQYSAWLSLPLPCCVEQVPVVAITTTGGGTRSLTAMYGSLLGLQKLNLLDCISYIGGLSGTTWTMANLYEDANWSQKYLEDAIKEARKQVTKSKTCCFSLDCLKYYYNDLMERSKEGHNTSFIDLWGLVIESMLHDKKDEHRLSDQRQAVDNGQNPLPIYVAINLKSNYSAQAFREWLEFTPYEVGFLKYGASIRAEHFGSEFFMGRMVKKLSETRICYMQGDYCLGGKVV</sequence>
<evidence type="ECO:0000259" key="4">
    <source>
        <dbReference type="PROSITE" id="PS51210"/>
    </source>
</evidence>
<dbReference type="OrthoDB" id="419768at2759"/>
<evidence type="ECO:0000313" key="5">
    <source>
        <dbReference type="EMBL" id="KFW74980.1"/>
    </source>
</evidence>
<keyword evidence="1 3" id="KW-0378">Hydrolase</keyword>
<dbReference type="AlphaFoldDB" id="A0A093PL36"/>
<reference evidence="5 6" key="1">
    <citation type="submission" date="2014-06" db="EMBL/GenBank/DDBJ databases">
        <title>Genome evolution of avian class.</title>
        <authorList>
            <person name="Zhang G."/>
            <person name="Li C."/>
        </authorList>
    </citation>
    <scope>NUCLEOTIDE SEQUENCE [LARGE SCALE GENOMIC DNA]</scope>
    <source>
        <strain evidence="5">BGI_N305</strain>
    </source>
</reference>
<keyword evidence="6" id="KW-1185">Reference proteome</keyword>
<dbReference type="Gene3D" id="3.40.1090.10">
    <property type="entry name" value="Cytosolic phospholipase A2 catalytic domain"/>
    <property type="match status" value="1"/>
</dbReference>
<dbReference type="SUPFAM" id="SSF52151">
    <property type="entry name" value="FabD/lysophospholipase-like"/>
    <property type="match status" value="1"/>
</dbReference>
<organism evidence="5 6">
    <name type="scientific">Manacus vitellinus</name>
    <name type="common">golden-collared manakin</name>
    <dbReference type="NCBI Taxonomy" id="328815"/>
    <lineage>
        <taxon>Eukaryota</taxon>
        <taxon>Metazoa</taxon>
        <taxon>Chordata</taxon>
        <taxon>Craniata</taxon>
        <taxon>Vertebrata</taxon>
        <taxon>Euteleostomi</taxon>
        <taxon>Archelosauria</taxon>
        <taxon>Archosauria</taxon>
        <taxon>Dinosauria</taxon>
        <taxon>Saurischia</taxon>
        <taxon>Theropoda</taxon>
        <taxon>Coelurosauria</taxon>
        <taxon>Aves</taxon>
        <taxon>Neognathae</taxon>
        <taxon>Neoaves</taxon>
        <taxon>Telluraves</taxon>
        <taxon>Australaves</taxon>
        <taxon>Passeriformes</taxon>
        <taxon>Pipridae</taxon>
        <taxon>Manacus</taxon>
    </lineage>
</organism>
<dbReference type="STRING" id="328815.ENSMVIP00005014143"/>
<keyword evidence="2 3" id="KW-0443">Lipid metabolism</keyword>
<protein>
    <submittedName>
        <fullName evidence="5">Cytosolic phospholipase A2 epsilon</fullName>
    </submittedName>
</protein>
<proteinExistence type="predicted"/>
<evidence type="ECO:0000256" key="2">
    <source>
        <dbReference type="ARBA" id="ARBA00023098"/>
    </source>
</evidence>
<feature type="domain" description="PLA2c" evidence="4">
    <location>
        <begin position="1"/>
        <end position="275"/>
    </location>
</feature>
<dbReference type="GO" id="GO:0005509">
    <property type="term" value="F:calcium ion binding"/>
    <property type="evidence" value="ECO:0007669"/>
    <property type="project" value="TreeGrafter"/>
</dbReference>
<feature type="non-terminal residue" evidence="5">
    <location>
        <position position="1"/>
    </location>
</feature>
<dbReference type="PANTHER" id="PTHR10728:SF24">
    <property type="entry name" value="CYTOSOLIC PHOSPHOLIPASE A2 EPSILON"/>
    <property type="match status" value="1"/>
</dbReference>
<evidence type="ECO:0000256" key="3">
    <source>
        <dbReference type="PROSITE-ProRule" id="PRU00555"/>
    </source>
</evidence>
<dbReference type="PROSITE" id="PS51210">
    <property type="entry name" value="PLA2C"/>
    <property type="match status" value="1"/>
</dbReference>
<evidence type="ECO:0000256" key="1">
    <source>
        <dbReference type="ARBA" id="ARBA00022801"/>
    </source>
</evidence>
<dbReference type="InterPro" id="IPR002642">
    <property type="entry name" value="LysoPLipase_cat_dom"/>
</dbReference>
<name>A0A093PL36_9PASS</name>
<gene>
    <name evidence="5" type="ORF">N305_09520</name>
</gene>
<accession>A0A093PL36</accession>
<dbReference type="GO" id="GO:0046475">
    <property type="term" value="P:glycerophospholipid catabolic process"/>
    <property type="evidence" value="ECO:0007669"/>
    <property type="project" value="TreeGrafter"/>
</dbReference>
<feature type="non-terminal residue" evidence="5">
    <location>
        <position position="275"/>
    </location>
</feature>
<dbReference type="InterPro" id="IPR016035">
    <property type="entry name" value="Acyl_Trfase/lysoPLipase"/>
</dbReference>
<dbReference type="Proteomes" id="UP000053258">
    <property type="component" value="Unassembled WGS sequence"/>
</dbReference>
<evidence type="ECO:0000313" key="6">
    <source>
        <dbReference type="Proteomes" id="UP000053258"/>
    </source>
</evidence>
<dbReference type="GO" id="GO:0005544">
    <property type="term" value="F:calcium-dependent phospholipid binding"/>
    <property type="evidence" value="ECO:0007669"/>
    <property type="project" value="TreeGrafter"/>
</dbReference>
<dbReference type="PANTHER" id="PTHR10728">
    <property type="entry name" value="CYTOSOLIC PHOSPHOLIPASE A2"/>
    <property type="match status" value="1"/>
</dbReference>
<keyword evidence="3" id="KW-0442">Lipid degradation</keyword>
<dbReference type="GO" id="GO:0005829">
    <property type="term" value="C:cytosol"/>
    <property type="evidence" value="ECO:0007669"/>
    <property type="project" value="TreeGrafter"/>
</dbReference>